<dbReference type="Gene3D" id="2.40.70.10">
    <property type="entry name" value="Acid Proteases"/>
    <property type="match status" value="1"/>
</dbReference>
<dbReference type="RefSeq" id="WP_320005522.1">
    <property type="nucleotide sequence ID" value="NZ_JAUHJS010000010.1"/>
</dbReference>
<keyword evidence="1" id="KW-0378">Hydrolase</keyword>
<keyword evidence="2" id="KW-1185">Reference proteome</keyword>
<evidence type="ECO:0000313" key="1">
    <source>
        <dbReference type="EMBL" id="MDN4166983.1"/>
    </source>
</evidence>
<proteinExistence type="predicted"/>
<reference evidence="1" key="1">
    <citation type="submission" date="2023-06" db="EMBL/GenBank/DDBJ databases">
        <title>Cytophagales bacterium Strain LB-30, isolated from soil.</title>
        <authorList>
            <person name="Liu B."/>
        </authorList>
    </citation>
    <scope>NUCLEOTIDE SEQUENCE</scope>
    <source>
        <strain evidence="1">LB-30</strain>
    </source>
</reference>
<accession>A0ABT8F9M3</accession>
<organism evidence="1 2">
    <name type="scientific">Shiella aurantiaca</name>
    <dbReference type="NCBI Taxonomy" id="3058365"/>
    <lineage>
        <taxon>Bacteria</taxon>
        <taxon>Pseudomonadati</taxon>
        <taxon>Bacteroidota</taxon>
        <taxon>Cytophagia</taxon>
        <taxon>Cytophagales</taxon>
        <taxon>Shiellaceae</taxon>
        <taxon>Shiella</taxon>
    </lineage>
</organism>
<protein>
    <submittedName>
        <fullName evidence="1">Retropepsin-like aspartic protease</fullName>
        <ecNumber evidence="1">3.4.23.-</ecNumber>
    </submittedName>
</protein>
<gene>
    <name evidence="1" type="ORF">QWY31_15840</name>
</gene>
<dbReference type="PROSITE" id="PS51257">
    <property type="entry name" value="PROKAR_LIPOPROTEIN"/>
    <property type="match status" value="1"/>
</dbReference>
<dbReference type="EMBL" id="JAUHJS010000010">
    <property type="protein sequence ID" value="MDN4166983.1"/>
    <property type="molecule type" value="Genomic_DNA"/>
</dbReference>
<dbReference type="Proteomes" id="UP001168552">
    <property type="component" value="Unassembled WGS sequence"/>
</dbReference>
<comment type="caution">
    <text evidence="1">The sequence shown here is derived from an EMBL/GenBank/DDBJ whole genome shotgun (WGS) entry which is preliminary data.</text>
</comment>
<dbReference type="EC" id="3.4.23.-" evidence="1"/>
<dbReference type="GO" id="GO:0016787">
    <property type="term" value="F:hydrolase activity"/>
    <property type="evidence" value="ECO:0007669"/>
    <property type="project" value="UniProtKB-KW"/>
</dbReference>
<evidence type="ECO:0000313" key="2">
    <source>
        <dbReference type="Proteomes" id="UP001168552"/>
    </source>
</evidence>
<sequence length="385" mass="42432">MKLRNITILAILLIGSSCSYLKNVGLLTNGKLARKDFVQAVPFEYKKGLIVVKARVNADSTLREFIFDTGAFNSKIEKGLAESLGMKAVTTKTNSDSNGNKKTIEVTRIDSLILGETTFINIGAGKVEYGEKSASPCIAPHGIIGANLIQLAYWKIDFEQKMLYFSDKPFEADANLGKFLVPFNTPVFSGTPDISINLESEKIEGAMFDLGYNGGLILPAKFADLFLDKPSEIFLDQSTSGIYGTKADSLISKHLKLDLGGYEAVIPVEFSANGKALLGNEILEHFLIFIDFEDEQITLQPVSSVEISPNPAFLPGILNDTLWVVNRSKQGSQLQLGDTLLSINGKKPKDLFTNHCEYFMQISKFIYQDSLQIETLKGDPITLYR</sequence>
<dbReference type="InterPro" id="IPR021109">
    <property type="entry name" value="Peptidase_aspartic_dom_sf"/>
</dbReference>
<dbReference type="Pfam" id="PF13650">
    <property type="entry name" value="Asp_protease_2"/>
    <property type="match status" value="1"/>
</dbReference>
<dbReference type="SUPFAM" id="SSF50630">
    <property type="entry name" value="Acid proteases"/>
    <property type="match status" value="1"/>
</dbReference>
<name>A0ABT8F9M3_9BACT</name>